<feature type="domain" description="Sporulation stage II protein D amidase enhancer LytB N-terminal" evidence="2">
    <location>
        <begin position="28"/>
        <end position="93"/>
    </location>
</feature>
<reference evidence="3" key="1">
    <citation type="submission" date="2020-10" db="EMBL/GenBank/DDBJ databases">
        <authorList>
            <person name="Gilroy R."/>
        </authorList>
    </citation>
    <scope>NUCLEOTIDE SEQUENCE</scope>
    <source>
        <strain evidence="3">ChiGjej2B2-12916</strain>
    </source>
</reference>
<dbReference type="Proteomes" id="UP000886879">
    <property type="component" value="Unassembled WGS sequence"/>
</dbReference>
<reference evidence="3" key="2">
    <citation type="journal article" date="2021" name="PeerJ">
        <title>Extensive microbial diversity within the chicken gut microbiome revealed by metagenomics and culture.</title>
        <authorList>
            <person name="Gilroy R."/>
            <person name="Ravi A."/>
            <person name="Getino M."/>
            <person name="Pursley I."/>
            <person name="Horton D.L."/>
            <person name="Alikhan N.F."/>
            <person name="Baker D."/>
            <person name="Gharbi K."/>
            <person name="Hall N."/>
            <person name="Watson M."/>
            <person name="Adriaenssens E.M."/>
            <person name="Foster-Nyarko E."/>
            <person name="Jarju S."/>
            <person name="Secka A."/>
            <person name="Antonio M."/>
            <person name="Oren A."/>
            <person name="Chaudhuri R.R."/>
            <person name="La Ragione R."/>
            <person name="Hildebrand F."/>
            <person name="Pallen M.J."/>
        </authorList>
    </citation>
    <scope>NUCLEOTIDE SEQUENCE</scope>
    <source>
        <strain evidence="3">ChiGjej2B2-12916</strain>
    </source>
</reference>
<organism evidence="3 4">
    <name type="scientific">Candidatus Enterenecus faecium</name>
    <dbReference type="NCBI Taxonomy" id="2840780"/>
    <lineage>
        <taxon>Bacteria</taxon>
        <taxon>Bacillati</taxon>
        <taxon>Bacillota</taxon>
        <taxon>Clostridia</taxon>
        <taxon>Eubacteriales</taxon>
        <taxon>Candidatus Enterenecus</taxon>
    </lineage>
</organism>
<protein>
    <submittedName>
        <fullName evidence="3">Peptidoglycan-binding protein</fullName>
    </submittedName>
</protein>
<dbReference type="EMBL" id="DVFO01000046">
    <property type="protein sequence ID" value="HIQ60879.1"/>
    <property type="molecule type" value="Genomic_DNA"/>
</dbReference>
<evidence type="ECO:0000259" key="2">
    <source>
        <dbReference type="Pfam" id="PF08486"/>
    </source>
</evidence>
<dbReference type="Pfam" id="PF08486">
    <property type="entry name" value="SpoIID"/>
    <property type="match status" value="1"/>
</dbReference>
<dbReference type="InterPro" id="IPR002477">
    <property type="entry name" value="Peptidoglycan-bd-like"/>
</dbReference>
<dbReference type="InterPro" id="IPR036366">
    <property type="entry name" value="PGBDSf"/>
</dbReference>
<evidence type="ECO:0000313" key="3">
    <source>
        <dbReference type="EMBL" id="HIQ60879.1"/>
    </source>
</evidence>
<sequence>MSVSVIPYIPQYITVHLGQPKEAAENVTVTFPDYIKNVASSEVYPTWSEEALKANILAQISFALNRVYTEFYPSRGYDFDITSETQNDQKFIKGRSTFENIDRLVDDMFTTYIRRVGFVEPLAAKFCNGTTSTCDGLSQWGSEAMAQEGADYMTILRNYYGDDIELVNDAPIRDVPNSYPGYPLRQGSSGEDVVVLQAMLNRIGQNYPAIPRLAQVDGIFGPRTEEAVQVFQSVFGLAVDGIVGRGTWYKLVFLYVAVTKLSELVSEGQSFTQVQGPSGIQVLRQGDRGPAVSALQYFLSLIGQYSFNLPTLAIDGIFGPKTKQAVQDFQKAYNLPATGVVDNATWLKLYDEYVGIATTSLANANLPISPSEIENQFQAGQFPGYPLSYGSND</sequence>
<dbReference type="SUPFAM" id="SSF47090">
    <property type="entry name" value="PGBD-like"/>
    <property type="match status" value="2"/>
</dbReference>
<feature type="domain" description="Peptidoglycan binding-like" evidence="1">
    <location>
        <begin position="288"/>
        <end position="349"/>
    </location>
</feature>
<feature type="domain" description="Peptidoglycan binding-like" evidence="1">
    <location>
        <begin position="189"/>
        <end position="251"/>
    </location>
</feature>
<evidence type="ECO:0000259" key="1">
    <source>
        <dbReference type="Pfam" id="PF01471"/>
    </source>
</evidence>
<dbReference type="Gene3D" id="1.10.101.10">
    <property type="entry name" value="PGBD-like superfamily/PGBD"/>
    <property type="match status" value="2"/>
</dbReference>
<proteinExistence type="predicted"/>
<evidence type="ECO:0000313" key="4">
    <source>
        <dbReference type="Proteomes" id="UP000886879"/>
    </source>
</evidence>
<dbReference type="Pfam" id="PF01471">
    <property type="entry name" value="PG_binding_1"/>
    <property type="match status" value="2"/>
</dbReference>
<accession>A0A9D0YSE6</accession>
<gene>
    <name evidence="3" type="ORF">IAD31_04700</name>
</gene>
<dbReference type="InterPro" id="IPR013693">
    <property type="entry name" value="SpoIID/LytB_N"/>
</dbReference>
<dbReference type="InterPro" id="IPR036365">
    <property type="entry name" value="PGBD-like_sf"/>
</dbReference>
<name>A0A9D0YSE6_9FIRM</name>
<comment type="caution">
    <text evidence="3">The sequence shown here is derived from an EMBL/GenBank/DDBJ whole genome shotgun (WGS) entry which is preliminary data.</text>
</comment>
<dbReference type="AlphaFoldDB" id="A0A9D0YSE6"/>